<evidence type="ECO:0008006" key="3">
    <source>
        <dbReference type="Google" id="ProtNLM"/>
    </source>
</evidence>
<organism evidence="1 2">
    <name type="scientific">Gordonia phage BENtherdunthat</name>
    <dbReference type="NCBI Taxonomy" id="2047830"/>
    <lineage>
        <taxon>Viruses</taxon>
        <taxon>Duplodnaviria</taxon>
        <taxon>Heunggongvirae</taxon>
        <taxon>Uroviricota</taxon>
        <taxon>Caudoviricetes</taxon>
        <taxon>Langleyhallvirinae</taxon>
        <taxon>Getalongvirus</taxon>
        <taxon>Getalongvirus bentherdunthat</taxon>
    </lineage>
</organism>
<dbReference type="Proteomes" id="UP000240944">
    <property type="component" value="Segment"/>
</dbReference>
<proteinExistence type="predicted"/>
<accession>A0A2H4PF56</accession>
<name>A0A2H4PF56_9CAUD</name>
<evidence type="ECO:0000313" key="2">
    <source>
        <dbReference type="Proteomes" id="UP000240944"/>
    </source>
</evidence>
<reference evidence="2" key="1">
    <citation type="submission" date="2017-10" db="EMBL/GenBank/DDBJ databases">
        <authorList>
            <person name="Banno H."/>
            <person name="Chua N.-H."/>
        </authorList>
    </citation>
    <scope>NUCLEOTIDE SEQUENCE [LARGE SCALE GENOMIC DNA]</scope>
</reference>
<dbReference type="EMBL" id="MG099939">
    <property type="protein sequence ID" value="ATW60867.1"/>
    <property type="molecule type" value="Genomic_DNA"/>
</dbReference>
<gene>
    <name evidence="1" type="ORF">SEA_BENTHERDUNTHAT_97</name>
</gene>
<protein>
    <recommendedName>
        <fullName evidence="3">Helix-turn-helix DNA binding domain protein</fullName>
    </recommendedName>
</protein>
<evidence type="ECO:0000313" key="1">
    <source>
        <dbReference type="EMBL" id="ATW60867.1"/>
    </source>
</evidence>
<sequence>MSSDLYLQPHEIKALSAELKKLAQWMCNALDATLSRQVVFNDSPQRSEDPVVFNVNASEVAHDLRDTLRTWTEHICTHSTLAWPGELRPKQYAVWIDRYLVDLAKTEEAQDAADEITYIIKRVQRTIDRPEVPRFIGPCQSTTDGISCEGVYCRNDQVVKQCLDCGVTIDIPAVRATTEEVMRDHLFEKKELLKAMVMVAKESVSRQMVDNWIRRGRLTDHGGKYKLEEAMALWENRRKRSA</sequence>
<keyword evidence="2" id="KW-1185">Reference proteome</keyword>